<protein>
    <submittedName>
        <fullName evidence="1">Uncharacterized protein</fullName>
    </submittedName>
</protein>
<accession>M9MFP6</accession>
<name>M9MFP6_PSEA3</name>
<evidence type="ECO:0000313" key="1">
    <source>
        <dbReference type="EMBL" id="GAC74502.1"/>
    </source>
</evidence>
<organism evidence="1 2">
    <name type="scientific">Pseudozyma antarctica (strain T-34)</name>
    <name type="common">Yeast</name>
    <name type="synonym">Candida antarctica</name>
    <dbReference type="NCBI Taxonomy" id="1151754"/>
    <lineage>
        <taxon>Eukaryota</taxon>
        <taxon>Fungi</taxon>
        <taxon>Dikarya</taxon>
        <taxon>Basidiomycota</taxon>
        <taxon>Ustilaginomycotina</taxon>
        <taxon>Ustilaginomycetes</taxon>
        <taxon>Ustilaginales</taxon>
        <taxon>Ustilaginaceae</taxon>
        <taxon>Moesziomyces</taxon>
    </lineage>
</organism>
<evidence type="ECO:0000313" key="2">
    <source>
        <dbReference type="Proteomes" id="UP000011976"/>
    </source>
</evidence>
<proteinExistence type="predicted"/>
<reference evidence="2" key="1">
    <citation type="journal article" date="2013" name="Genome Announc.">
        <title>Genome sequence of the basidiomycetous yeast Pseudozyma antarctica T-34, a producer of the glycolipid biosurfactants mannosylerythritol lipids.</title>
        <authorList>
            <person name="Morita T."/>
            <person name="Koike H."/>
            <person name="Koyama Y."/>
            <person name="Hagiwara H."/>
            <person name="Ito E."/>
            <person name="Fukuoka T."/>
            <person name="Imura T."/>
            <person name="Machida M."/>
            <person name="Kitamoto D."/>
        </authorList>
    </citation>
    <scope>NUCLEOTIDE SEQUENCE [LARGE SCALE GENOMIC DNA]</scope>
    <source>
        <strain evidence="2">T-34</strain>
    </source>
</reference>
<dbReference type="OrthoDB" id="2549237at2759"/>
<dbReference type="Proteomes" id="UP000011976">
    <property type="component" value="Unassembled WGS sequence"/>
</dbReference>
<sequence length="1705" mass="192092">MSDSKDTVHLDVQLLNRSTDAEVLSYLRDQQFRHTEPAITRALVRLITIEAISPCLSRIWLGIARDPATLCSALEQDHSLTLRYEGIRRFASVLRSKQWRPTWDALGSSQGIAQLLSQFSAKHVSLFTKAIAYNVRGLDDHHKAQKREAVTELLLCLVPSLNPPSSVRDDRLASDSRDLLDAYATLVSACTPQMVARVLFDTDHILTLRGNQGHLLREHHRVFFQRSITSDVFKSNWIDQKWELVSLVRAIAMPMAACQDVDLLSAFFLQALDMSKQMPSEWTHPERSRMRRKPYYHPDSLLDILAGFVSQRRLTSHARCAAFQTVINAVLWQPQNLRTSAREALVKPATRAWANSPELFEGVFSQLLGIMPRPSPSHTLVQLSKDIPSHKRWDLLKLLYASNPDNPIDIDQDAQLEKLCTFDANPRRWSKNMFEALPRQQALDLLARLAKYLPRHAIISIGGVRARSILENVVNADGFHDYDMMRFELDENTDATKRFEHATAAVQDCKSKAASSPNPTDRERLARWSISWATCSRSLELYKSTVIWLRRFVRDVTVMRSLFDEANFCTKEAVSLLSGISYQSGSSLTTKDVRHRIAKANEALWEAFENVRAAVLEPSFRARDFRRCTSLMREVVIERMRRIELLQARLGVSVEEVSAIVWDDTVDLLIRVEATCIDPAYRRLELCTILGPLVLGVDDYLLSSRDVCIRSKSGLSFVEKLYAARNTLWESHRTAFEPSVMDLPLGLPRGLPLHAAPGIWNLRLVLPQATDSALLKRAHSIVFAEPQIVMQKLPSDSKTLEVIGECHEDWPYALLLLLMAQSSGQERVELVGKAWLHATQKLTDAALTRSEAESLWRSEVFNSATLGDHYSDFEAFAAQTETQKEELLQLPSASATASTFQAWQPHIPANPTMRRSIFPSPTILDTMIGQDVTQRLWKGSLCPQPVAFGERSWKENDWQARWTGIFKNMKANSTSTIPQHSPTQSARSVFEAQIALDLLLLDKKCPGNNTIDLPFPSRSKQRYPSLALSEEPSTASQAQYELDPATRKRLKTAPPTLLRRLAEKAYAARADGRLPKTSHLPIDLVLCLQASDRPVEAVPLVLTTVLESPEESSWHRILFSRGLLQKLCARDARHAVKTLAERILARTGLPGHRIDSFSNRGCVKVSTIKLLAQVVSDARYVSKSDAINVLTELLKRSTHADIRHTALDAMLRLICTAGSPSDTCSAQLTDSLACLVPILGALDERRPGESVPSWASGAVPTIYDSSPSNTTCLASMRRIPRSCQLVVRALETYPEWTPLLVSAVIIPVIEKSIELNRRWLDLYLEGHGTSNEELKLPVPPVKIDLLKTIVTRYVHLTPNWMVQLYCRYLQTVMRLPARVQEINGRLERTIENAGKHWLSMYEPVDTWEIGRLPFLAAMVYSLIDQAADVDDIARTLSSRTASFDAAGQVLLDAADLVSDLEHGAPDSFKEILSPLASPFSEGGPRSRAKVLAWEAYLRPVLKQTLGRLEALRTPEWERNPHRRPRWLPDPFDYQMWLLPTLPTETRTTEDGVVAAQCQQFGRMLIELMENLVSQGVPCDVKMNKLKTAATSCSGRHKAFLALTLGDFEGERSSDPRTQLMVQCHRVDLAATLIFKAELPPDSEAWLLKIKRMVEGWYQSDVEWIRDRLHKLVTKPDGLFYAFQDDRISSVVHGVTGTEQPFGLFD</sequence>
<gene>
    <name evidence="1" type="ORF">PANT_12c00001</name>
</gene>
<dbReference type="STRING" id="1151754.M9MFP6"/>
<dbReference type="EMBL" id="DF196778">
    <property type="protein sequence ID" value="GAC74502.1"/>
    <property type="molecule type" value="Genomic_DNA"/>
</dbReference>